<accession>A0A9E6RAD1</accession>
<protein>
    <submittedName>
        <fullName evidence="1">Uncharacterized protein</fullName>
    </submittedName>
</protein>
<evidence type="ECO:0000313" key="1">
    <source>
        <dbReference type="EMBL" id="QZN99577.1"/>
    </source>
</evidence>
<evidence type="ECO:0000313" key="2">
    <source>
        <dbReference type="Proteomes" id="UP000825701"/>
    </source>
</evidence>
<dbReference type="KEGG" id="cmet:K6K41_23190"/>
<dbReference type="RefSeq" id="WP_261402663.1">
    <property type="nucleotide sequence ID" value="NZ_CP081869.1"/>
</dbReference>
<reference evidence="1" key="1">
    <citation type="submission" date="2021-08" db="EMBL/GenBank/DDBJ databases">
        <authorList>
            <person name="Zhang H."/>
            <person name="Xu M."/>
            <person name="Yu Z."/>
            <person name="Yang L."/>
            <person name="Cai Y."/>
        </authorList>
    </citation>
    <scope>NUCLEOTIDE SEQUENCE</scope>
    <source>
        <strain evidence="1">CHL1</strain>
    </source>
</reference>
<sequence>MTELGKAADKATESALSLSAFCGHLFDGAVTPFWRARMAAQPSASWPKDKTDCQARIAGQELLSGVMTTFNGVLAPAARALGAADAPVLAIEAQKPYLADGGRLVDARFRMSASRYMLMKDRLAGKVLVIDEAMSFGYANNGQLVGYVYDAAAFRKRKAGNRVFNALVDPVTDEIGDVAEKCGLKDKALCFGQIVVYQKMLFTQAFAYLQGVQIRDRVKVLID</sequence>
<proteinExistence type="predicted"/>
<organism evidence="1 2">
    <name type="scientific">Chenggangzhangella methanolivorans</name>
    <dbReference type="NCBI Taxonomy" id="1437009"/>
    <lineage>
        <taxon>Bacteria</taxon>
        <taxon>Pseudomonadati</taxon>
        <taxon>Pseudomonadota</taxon>
        <taxon>Alphaproteobacteria</taxon>
        <taxon>Hyphomicrobiales</taxon>
        <taxon>Methylopilaceae</taxon>
        <taxon>Chenggangzhangella</taxon>
    </lineage>
</organism>
<keyword evidence="2" id="KW-1185">Reference proteome</keyword>
<dbReference type="AlphaFoldDB" id="A0A9E6RAD1"/>
<dbReference type="Proteomes" id="UP000825701">
    <property type="component" value="Chromosome"/>
</dbReference>
<gene>
    <name evidence="1" type="ORF">K6K41_23190</name>
</gene>
<name>A0A9E6RAD1_9HYPH</name>
<dbReference type="EMBL" id="CP081869">
    <property type="protein sequence ID" value="QZN99577.1"/>
    <property type="molecule type" value="Genomic_DNA"/>
</dbReference>